<protein>
    <submittedName>
        <fullName evidence="1">Uncharacterized protein</fullName>
    </submittedName>
</protein>
<comment type="caution">
    <text evidence="1">The sequence shown here is derived from an EMBL/GenBank/DDBJ whole genome shotgun (WGS) entry which is preliminary data.</text>
</comment>
<evidence type="ECO:0000313" key="1">
    <source>
        <dbReference type="EMBL" id="KAJ9088013.1"/>
    </source>
</evidence>
<name>A0ACC2ULV1_9FUNG</name>
<accession>A0ACC2ULV1</accession>
<proteinExistence type="predicted"/>
<dbReference type="Proteomes" id="UP001165960">
    <property type="component" value="Unassembled WGS sequence"/>
</dbReference>
<organism evidence="1 2">
    <name type="scientific">Entomophthora muscae</name>
    <dbReference type="NCBI Taxonomy" id="34485"/>
    <lineage>
        <taxon>Eukaryota</taxon>
        <taxon>Fungi</taxon>
        <taxon>Fungi incertae sedis</taxon>
        <taxon>Zoopagomycota</taxon>
        <taxon>Entomophthoromycotina</taxon>
        <taxon>Entomophthoromycetes</taxon>
        <taxon>Entomophthorales</taxon>
        <taxon>Entomophthoraceae</taxon>
        <taxon>Entomophthora</taxon>
    </lineage>
</organism>
<gene>
    <name evidence="1" type="ORF">DSO57_1027295</name>
</gene>
<reference evidence="1" key="1">
    <citation type="submission" date="2022-04" db="EMBL/GenBank/DDBJ databases">
        <title>Genome of the entomopathogenic fungus Entomophthora muscae.</title>
        <authorList>
            <person name="Elya C."/>
            <person name="Lovett B.R."/>
            <person name="Lee E."/>
            <person name="Macias A.M."/>
            <person name="Hajek A.E."/>
            <person name="De Bivort B.L."/>
            <person name="Kasson M.T."/>
            <person name="De Fine Licht H.H."/>
            <person name="Stajich J.E."/>
        </authorList>
    </citation>
    <scope>NUCLEOTIDE SEQUENCE</scope>
    <source>
        <strain evidence="1">Berkeley</strain>
    </source>
</reference>
<keyword evidence="2" id="KW-1185">Reference proteome</keyword>
<dbReference type="EMBL" id="QTSX02000165">
    <property type="protein sequence ID" value="KAJ9088013.1"/>
    <property type="molecule type" value="Genomic_DNA"/>
</dbReference>
<evidence type="ECO:0000313" key="2">
    <source>
        <dbReference type="Proteomes" id="UP001165960"/>
    </source>
</evidence>
<sequence length="99" mass="11230">MRELEKLLKDLDSAIAEIKEIDCNVKARVKSAVLEGDKIDKVSTKALMAKTPETLEKTIECALNVQKSVVEGLQVQHAILKMASQKTHLKFNSRWHFLR</sequence>